<accession>A0A371JSH0</accession>
<dbReference type="EMBL" id="QTJX01000001">
    <property type="protein sequence ID" value="RDY60760.1"/>
    <property type="molecule type" value="Genomic_DNA"/>
</dbReference>
<protein>
    <submittedName>
        <fullName evidence="1">Uncharacterized protein</fullName>
    </submittedName>
</protein>
<dbReference type="PIRSF" id="PIRSF037442">
    <property type="entry name" value="UCP037442_abhydr"/>
    <property type="match status" value="1"/>
</dbReference>
<name>A0A371JSH0_9FLAO</name>
<dbReference type="AlphaFoldDB" id="A0A371JSH0"/>
<gene>
    <name evidence="1" type="ORF">DX873_00840</name>
</gene>
<evidence type="ECO:0000313" key="2">
    <source>
        <dbReference type="Proteomes" id="UP000261828"/>
    </source>
</evidence>
<reference evidence="1 2" key="1">
    <citation type="submission" date="2018-08" db="EMBL/GenBank/DDBJ databases">
        <title>Muricauda nanhaiensis sp. nov., isolated from seawater of the South China Sea.</title>
        <authorList>
            <person name="Dang Y."/>
        </authorList>
    </citation>
    <scope>NUCLEOTIDE SEQUENCE [LARGE SCALE GENOMIC DNA]</scope>
    <source>
        <strain evidence="1 2">SM1704</strain>
    </source>
</reference>
<keyword evidence="2" id="KW-1185">Reference proteome</keyword>
<comment type="caution">
    <text evidence="1">The sequence shown here is derived from an EMBL/GenBank/DDBJ whole genome shotgun (WGS) entry which is preliminary data.</text>
</comment>
<dbReference type="RefSeq" id="WP_116182643.1">
    <property type="nucleotide sequence ID" value="NZ_QTJX01000001.1"/>
</dbReference>
<organism evidence="1 2">
    <name type="scientific">Flagellimonas nanhaiensis</name>
    <dbReference type="NCBI Taxonomy" id="2292706"/>
    <lineage>
        <taxon>Bacteria</taxon>
        <taxon>Pseudomonadati</taxon>
        <taxon>Bacteroidota</taxon>
        <taxon>Flavobacteriia</taxon>
        <taxon>Flavobacteriales</taxon>
        <taxon>Flavobacteriaceae</taxon>
        <taxon>Flagellimonas</taxon>
    </lineage>
</organism>
<dbReference type="InterPro" id="IPR017208">
    <property type="entry name" value="UCP037442_abhydr"/>
</dbReference>
<dbReference type="Proteomes" id="UP000261828">
    <property type="component" value="Unassembled WGS sequence"/>
</dbReference>
<dbReference type="InterPro" id="IPR029058">
    <property type="entry name" value="AB_hydrolase_fold"/>
</dbReference>
<evidence type="ECO:0000313" key="1">
    <source>
        <dbReference type="EMBL" id="RDY60760.1"/>
    </source>
</evidence>
<proteinExistence type="predicted"/>
<dbReference type="Gene3D" id="3.40.50.1820">
    <property type="entry name" value="alpha/beta hydrolase"/>
    <property type="match status" value="1"/>
</dbReference>
<dbReference type="OrthoDB" id="9785076at2"/>
<sequence length="291" mass="33059">MQSNKTEGCTSENGNIHFEGRTIDYTLWRSPKSSKAVLIAPAMGVSRRFYGKIAQYFAQLGYSTITFDYYGMVGKNNYDDYGPVRLKDWGIKDIDTIIGFALKEFSGQEYFFLGHSIAGQLFPLAARSNKISRAFFVASQNVSQQNWEGLSKLKVGLFWNLIVPLCCGLFGYVPALAYGGKYSLDQFIAKDWANWGKSQNGILSKVPQALSKYTAIDVPTKFLSFSDDRMLAPLKSVEHLFESYGSSCKEHEHINPKRLDKASIGHFNFFKQEYAFLWPKIDAWFIKKQQN</sequence>
<dbReference type="SUPFAM" id="SSF53474">
    <property type="entry name" value="alpha/beta-Hydrolases"/>
    <property type="match status" value="1"/>
</dbReference>